<dbReference type="AlphaFoldDB" id="A0A0U1XZM1"/>
<geneLocation type="mitochondrion" evidence="5"/>
<dbReference type="GO" id="GO:0070180">
    <property type="term" value="F:large ribosomal subunit rRNA binding"/>
    <property type="evidence" value="ECO:0007669"/>
    <property type="project" value="TreeGrafter"/>
</dbReference>
<dbReference type="PANTHER" id="PTHR11761">
    <property type="entry name" value="50S/60S RIBOSOMAL PROTEIN L14/L23"/>
    <property type="match status" value="1"/>
</dbReference>
<dbReference type="PANTHER" id="PTHR11761:SF3">
    <property type="entry name" value="LARGE RIBOSOMAL SUBUNIT PROTEIN UL14M"/>
    <property type="match status" value="1"/>
</dbReference>
<dbReference type="GO" id="GO:0005762">
    <property type="term" value="C:mitochondrial large ribosomal subunit"/>
    <property type="evidence" value="ECO:0007669"/>
    <property type="project" value="TreeGrafter"/>
</dbReference>
<reference evidence="5" key="1">
    <citation type="journal article" date="2014" name="Mitochondrial DNA">
        <title>Repeat region absent in mitochondrial genome of tube-dwelling diatom Berkeleya fennica (Naviculales, Bacillariophyceae).</title>
        <authorList>
            <person name="An S.M."/>
            <person name="Noh J.H."/>
            <person name="Choi D.H."/>
            <person name="Lee J.H."/>
            <person name="Yang E.C."/>
        </authorList>
    </citation>
    <scope>NUCLEOTIDE SEQUENCE</scope>
</reference>
<dbReference type="Pfam" id="PF00238">
    <property type="entry name" value="Ribosomal_L14"/>
    <property type="match status" value="1"/>
</dbReference>
<evidence type="ECO:0000256" key="4">
    <source>
        <dbReference type="RuleBase" id="RU003949"/>
    </source>
</evidence>
<dbReference type="InterPro" id="IPR005745">
    <property type="entry name" value="Ribosomal_uL14_bac-type"/>
</dbReference>
<proteinExistence type="inferred from homology"/>
<evidence type="ECO:0000256" key="1">
    <source>
        <dbReference type="ARBA" id="ARBA00010745"/>
    </source>
</evidence>
<evidence type="ECO:0000256" key="2">
    <source>
        <dbReference type="ARBA" id="ARBA00022980"/>
    </source>
</evidence>
<dbReference type="Gene3D" id="2.40.150.20">
    <property type="entry name" value="Ribosomal protein L14"/>
    <property type="match status" value="1"/>
</dbReference>
<evidence type="ECO:0000313" key="5">
    <source>
        <dbReference type="EMBL" id="AJA05812.1"/>
    </source>
</evidence>
<dbReference type="HAMAP" id="MF_01367">
    <property type="entry name" value="Ribosomal_uL14"/>
    <property type="match status" value="1"/>
</dbReference>
<dbReference type="GeneID" id="22834877"/>
<name>A0A0U1XZM1_BERFE</name>
<organism evidence="5">
    <name type="scientific">Berkeleya fennica</name>
    <name type="common">Tube-dwelling diatom</name>
    <dbReference type="NCBI Taxonomy" id="1577906"/>
    <lineage>
        <taxon>Eukaryota</taxon>
        <taxon>Sar</taxon>
        <taxon>Stramenopiles</taxon>
        <taxon>Ochrophyta</taxon>
        <taxon>Bacillariophyta</taxon>
        <taxon>Bacillariophyceae</taxon>
        <taxon>Bacillariophycidae</taxon>
        <taxon>Naviculales</taxon>
        <taxon>Berkeleyaceae</taxon>
        <taxon>Berkeleya</taxon>
    </lineage>
</organism>
<dbReference type="EMBL" id="KM886611">
    <property type="protein sequence ID" value="AJA05812.1"/>
    <property type="molecule type" value="Genomic_DNA"/>
</dbReference>
<dbReference type="InterPro" id="IPR000218">
    <property type="entry name" value="Ribosomal_uL14"/>
</dbReference>
<dbReference type="SMART" id="SM01374">
    <property type="entry name" value="Ribosomal_L14"/>
    <property type="match status" value="1"/>
</dbReference>
<gene>
    <name evidence="5" type="primary">rpl14</name>
    <name evidence="5" type="ORF">Bfen.m41</name>
</gene>
<dbReference type="CDD" id="cd00337">
    <property type="entry name" value="Ribosomal_uL14"/>
    <property type="match status" value="1"/>
</dbReference>
<dbReference type="RefSeq" id="YP_009115291.1">
    <property type="nucleotide sequence ID" value="NC_026126.1"/>
</dbReference>
<keyword evidence="5" id="KW-0496">Mitochondrion</keyword>
<dbReference type="SUPFAM" id="SSF50193">
    <property type="entry name" value="Ribosomal protein L14"/>
    <property type="match status" value="1"/>
</dbReference>
<dbReference type="GO" id="GO:0006412">
    <property type="term" value="P:translation"/>
    <property type="evidence" value="ECO:0007669"/>
    <property type="project" value="InterPro"/>
</dbReference>
<dbReference type="NCBIfam" id="TIGR01067">
    <property type="entry name" value="rplN_bact"/>
    <property type="match status" value="1"/>
</dbReference>
<keyword evidence="2 4" id="KW-0689">Ribosomal protein</keyword>
<evidence type="ECO:0000256" key="3">
    <source>
        <dbReference type="ARBA" id="ARBA00023274"/>
    </source>
</evidence>
<sequence length="126" mass="14033">MIQQRTILKVSDNSGAKTVRCIKVLGGFKKKYAKLGSVIIVSIQQLRNKSKKTSKVKKKEVYKALIIRTKSKNRKKDGSELIFNENSVALINKQGSPIGTRIMGPIPRTLKKSVFKKFISISSGIV</sequence>
<dbReference type="InterPro" id="IPR036853">
    <property type="entry name" value="Ribosomal_uL14_sf"/>
</dbReference>
<dbReference type="GO" id="GO:0003735">
    <property type="term" value="F:structural constituent of ribosome"/>
    <property type="evidence" value="ECO:0007669"/>
    <property type="project" value="InterPro"/>
</dbReference>
<keyword evidence="3 4" id="KW-0687">Ribonucleoprotein</keyword>
<comment type="similarity">
    <text evidence="1 4">Belongs to the universal ribosomal protein uL14 family.</text>
</comment>
<protein>
    <submittedName>
        <fullName evidence="5">Ribosomal protein L14</fullName>
    </submittedName>
</protein>
<accession>A0A0U1XZM1</accession>